<evidence type="ECO:0000313" key="3">
    <source>
        <dbReference type="Proteomes" id="UP000193467"/>
    </source>
</evidence>
<proteinExistence type="predicted"/>
<sequence>MVERYASLAFRVCHQKRQPGQDARRSAQDGGRGRQGHLPHPAGRRELARTHGGGASLQGLPCGQAPLPQVRRRAERTERWSQHPLRRSPLHGQSRAHRAAGVSEALVVWTRLVSASDLNSRRWTLGADRALAPASFDAGNRRARSRLTPTSKTTTASVSTIALARLFTISTFPPTHNFSTRSSPALPTSLPFAPSASGIAKPAVPFQLRTSTQQSFNSPRTFTSSRRPMAGAVRLPSPRSWGTWSRSSASNWLSRSTHIPSFTPSPT</sequence>
<feature type="compositionally biased region" description="Polar residues" evidence="1">
    <location>
        <begin position="211"/>
        <end position="226"/>
    </location>
</feature>
<keyword evidence="3" id="KW-1185">Reference proteome</keyword>
<organism evidence="2 3">
    <name type="scientific">Leucosporidium creatinivorum</name>
    <dbReference type="NCBI Taxonomy" id="106004"/>
    <lineage>
        <taxon>Eukaryota</taxon>
        <taxon>Fungi</taxon>
        <taxon>Dikarya</taxon>
        <taxon>Basidiomycota</taxon>
        <taxon>Pucciniomycotina</taxon>
        <taxon>Microbotryomycetes</taxon>
        <taxon>Leucosporidiales</taxon>
        <taxon>Leucosporidium</taxon>
    </lineage>
</organism>
<evidence type="ECO:0000256" key="1">
    <source>
        <dbReference type="SAM" id="MobiDB-lite"/>
    </source>
</evidence>
<dbReference type="Proteomes" id="UP000193467">
    <property type="component" value="Unassembled WGS sequence"/>
</dbReference>
<feature type="compositionally biased region" description="Basic residues" evidence="1">
    <location>
        <begin position="84"/>
        <end position="96"/>
    </location>
</feature>
<protein>
    <submittedName>
        <fullName evidence="2">Uncharacterized protein</fullName>
    </submittedName>
</protein>
<dbReference type="InParanoid" id="A0A1Y2FXI0"/>
<gene>
    <name evidence="2" type="ORF">BCR35DRAFT_204963</name>
</gene>
<evidence type="ECO:0000313" key="2">
    <source>
        <dbReference type="EMBL" id="ORY88765.1"/>
    </source>
</evidence>
<dbReference type="EMBL" id="MCGR01000008">
    <property type="protein sequence ID" value="ORY88765.1"/>
    <property type="molecule type" value="Genomic_DNA"/>
</dbReference>
<feature type="region of interest" description="Disordered" evidence="1">
    <location>
        <begin position="211"/>
        <end position="247"/>
    </location>
</feature>
<accession>A0A1Y2FXI0</accession>
<dbReference type="AlphaFoldDB" id="A0A1Y2FXI0"/>
<comment type="caution">
    <text evidence="2">The sequence shown here is derived from an EMBL/GenBank/DDBJ whole genome shotgun (WGS) entry which is preliminary data.</text>
</comment>
<name>A0A1Y2FXI0_9BASI</name>
<feature type="region of interest" description="Disordered" evidence="1">
    <location>
        <begin position="13"/>
        <end position="96"/>
    </location>
</feature>
<reference evidence="2 3" key="1">
    <citation type="submission" date="2016-07" db="EMBL/GenBank/DDBJ databases">
        <title>Pervasive Adenine N6-methylation of Active Genes in Fungi.</title>
        <authorList>
            <consortium name="DOE Joint Genome Institute"/>
            <person name="Mondo S.J."/>
            <person name="Dannebaum R.O."/>
            <person name="Kuo R.C."/>
            <person name="Labutti K."/>
            <person name="Haridas S."/>
            <person name="Kuo A."/>
            <person name="Salamov A."/>
            <person name="Ahrendt S.R."/>
            <person name="Lipzen A."/>
            <person name="Sullivan W."/>
            <person name="Andreopoulos W.B."/>
            <person name="Clum A."/>
            <person name="Lindquist E."/>
            <person name="Daum C."/>
            <person name="Ramamoorthy G.K."/>
            <person name="Gryganskyi A."/>
            <person name="Culley D."/>
            <person name="Magnuson J.K."/>
            <person name="James T.Y."/>
            <person name="O'Malley M.A."/>
            <person name="Stajich J.E."/>
            <person name="Spatafora J.W."/>
            <person name="Visel A."/>
            <person name="Grigoriev I.V."/>
        </authorList>
    </citation>
    <scope>NUCLEOTIDE SEQUENCE [LARGE SCALE GENOMIC DNA]</scope>
    <source>
        <strain evidence="2 3">62-1032</strain>
    </source>
</reference>